<keyword evidence="5" id="KW-0862">Zinc</keyword>
<evidence type="ECO:0000256" key="8">
    <source>
        <dbReference type="ARBA" id="ARBA00023163"/>
    </source>
</evidence>
<evidence type="ECO:0000256" key="1">
    <source>
        <dbReference type="ARBA" id="ARBA00004604"/>
    </source>
</evidence>
<gene>
    <name evidence="12" type="ORF">OGATHE_001804</name>
</gene>
<sequence length="472" mass="54185">MSSGYVRGPQCGVDNCTSNLWKRIDGRNVCFYGHVRENDIEIDDEEDQLDKQTMGTYSRRLRNVAGLTNTSAKDLRSQQFLQEQKRDYAHGMELRKLLVQCLQIILMRQTETLEDKLKLPQGYQSVVKRYWAIYLLHKHTKKDSNAVLSQMADFSSVPTVSDLLVFCYLGLVRMKLPVYFSDLWGLACSGELPYLRAENVIPLDLRLRVPVHALRVFHGAAGDRVDHFAKMKHTMHNLGISSEFAPPINWYPLLTKTVLQLRLPLETIEEVSNFIELAKIDMGMDMRGAHHPELKLWALLIVTACGHFKANVTKYKVWKLLHESRAATKHNKIVMQNQIVNKSGFLDLVSWTDKQTAEYLDFFETSILPIISKENVVDDTNTKYHTQKMMTRRLFNIFDLPSRAETEQDPLTQLVTDYRAYAESSGDHDYNEAELIAVLKAEMRAHCGLRAPIIDRLVGWALKMMGAISAYQ</sequence>
<dbReference type="InterPro" id="IPR033599">
    <property type="entry name" value="TAF1B/Rrn7"/>
</dbReference>
<keyword evidence="4" id="KW-0863">Zinc-finger</keyword>
<keyword evidence="6" id="KW-0805">Transcription regulation</keyword>
<proteinExistence type="inferred from homology"/>
<comment type="subcellular location">
    <subcellularLocation>
        <location evidence="1">Nucleus</location>
        <location evidence="1">Nucleolus</location>
    </subcellularLocation>
</comment>
<dbReference type="InterPro" id="IPR048540">
    <property type="entry name" value="Rrn7_cyclin_N"/>
</dbReference>
<reference evidence="12" key="2">
    <citation type="submission" date="2021-01" db="EMBL/GenBank/DDBJ databases">
        <authorList>
            <person name="Schikora-Tamarit M.A."/>
        </authorList>
    </citation>
    <scope>NUCLEOTIDE SEQUENCE</scope>
    <source>
        <strain evidence="12">NCAIM Y.01608</strain>
    </source>
</reference>
<keyword evidence="9" id="KW-0539">Nucleus</keyword>
<dbReference type="PANTHER" id="PTHR31576">
    <property type="entry name" value="TATA BOX-BINDING PROTEIN-ASSOCIATED FACTOR RNA POLYMERASE I SUBUNIT B"/>
    <property type="match status" value="1"/>
</dbReference>
<evidence type="ECO:0000256" key="7">
    <source>
        <dbReference type="ARBA" id="ARBA00023125"/>
    </source>
</evidence>
<evidence type="ECO:0000313" key="13">
    <source>
        <dbReference type="Proteomes" id="UP000788993"/>
    </source>
</evidence>
<evidence type="ECO:0000313" key="12">
    <source>
        <dbReference type="EMBL" id="KAH3673824.1"/>
    </source>
</evidence>
<dbReference type="PANTHER" id="PTHR31576:SF2">
    <property type="entry name" value="TATA BOX-BINDING PROTEIN-ASSOCIATED FACTOR RNA POLYMERASE I SUBUNIT B"/>
    <property type="match status" value="1"/>
</dbReference>
<keyword evidence="8" id="KW-0804">Transcription</keyword>
<evidence type="ECO:0000259" key="11">
    <source>
        <dbReference type="Pfam" id="PF20645"/>
    </source>
</evidence>
<protein>
    <recommendedName>
        <fullName evidence="14">RRN7-type domain-containing protein</fullName>
    </recommendedName>
</protein>
<organism evidence="12 13">
    <name type="scientific">Ogataea polymorpha</name>
    <dbReference type="NCBI Taxonomy" id="460523"/>
    <lineage>
        <taxon>Eukaryota</taxon>
        <taxon>Fungi</taxon>
        <taxon>Dikarya</taxon>
        <taxon>Ascomycota</taxon>
        <taxon>Saccharomycotina</taxon>
        <taxon>Pichiomycetes</taxon>
        <taxon>Pichiales</taxon>
        <taxon>Pichiaceae</taxon>
        <taxon>Ogataea</taxon>
    </lineage>
</organism>
<dbReference type="GO" id="GO:0001164">
    <property type="term" value="F:RNA polymerase I core promoter sequence-specific DNA binding"/>
    <property type="evidence" value="ECO:0007669"/>
    <property type="project" value="InterPro"/>
</dbReference>
<feature type="domain" description="Rrn7/TAF1B C-terminal cyclin" evidence="11">
    <location>
        <begin position="243"/>
        <end position="366"/>
    </location>
</feature>
<evidence type="ECO:0000259" key="10">
    <source>
        <dbReference type="Pfam" id="PF20644"/>
    </source>
</evidence>
<keyword evidence="7" id="KW-0238">DNA-binding</keyword>
<evidence type="ECO:0000256" key="5">
    <source>
        <dbReference type="ARBA" id="ARBA00022833"/>
    </source>
</evidence>
<evidence type="ECO:0008006" key="14">
    <source>
        <dbReference type="Google" id="ProtNLM"/>
    </source>
</evidence>
<evidence type="ECO:0000256" key="3">
    <source>
        <dbReference type="ARBA" id="ARBA00022723"/>
    </source>
</evidence>
<evidence type="ECO:0000256" key="6">
    <source>
        <dbReference type="ARBA" id="ARBA00023015"/>
    </source>
</evidence>
<feature type="domain" description="Rrn7/TAF1B N-terminal cyclin" evidence="10">
    <location>
        <begin position="102"/>
        <end position="202"/>
    </location>
</feature>
<keyword evidence="3" id="KW-0479">Metal-binding</keyword>
<dbReference type="Proteomes" id="UP000788993">
    <property type="component" value="Unassembled WGS sequence"/>
</dbReference>
<name>A0A9P8PLX2_9ASCO</name>
<evidence type="ECO:0000256" key="4">
    <source>
        <dbReference type="ARBA" id="ARBA00022771"/>
    </source>
</evidence>
<dbReference type="AlphaFoldDB" id="A0A9P8PLX2"/>
<dbReference type="GO" id="GO:0070860">
    <property type="term" value="C:RNA polymerase I core factor complex"/>
    <property type="evidence" value="ECO:0007669"/>
    <property type="project" value="InterPro"/>
</dbReference>
<keyword evidence="13" id="KW-1185">Reference proteome</keyword>
<comment type="caution">
    <text evidence="12">The sequence shown here is derived from an EMBL/GenBank/DDBJ whole genome shotgun (WGS) entry which is preliminary data.</text>
</comment>
<reference evidence="12" key="1">
    <citation type="journal article" date="2021" name="Open Biol.">
        <title>Shared evolutionary footprints suggest mitochondrial oxidative damage underlies multiple complex I losses in fungi.</title>
        <authorList>
            <person name="Schikora-Tamarit M.A."/>
            <person name="Marcet-Houben M."/>
            <person name="Nosek J."/>
            <person name="Gabaldon T."/>
        </authorList>
    </citation>
    <scope>NUCLEOTIDE SEQUENCE</scope>
    <source>
        <strain evidence="12">NCAIM Y.01608</strain>
    </source>
</reference>
<dbReference type="Pfam" id="PF20644">
    <property type="entry name" value="Rrn7_cyclin_N"/>
    <property type="match status" value="1"/>
</dbReference>
<comment type="similarity">
    <text evidence="2">Belongs to the RRN7/TAF1B family.</text>
</comment>
<dbReference type="GO" id="GO:0042790">
    <property type="term" value="P:nucleolar large rRNA transcription by RNA polymerase I"/>
    <property type="evidence" value="ECO:0007669"/>
    <property type="project" value="TreeGrafter"/>
</dbReference>
<dbReference type="InterPro" id="IPR048538">
    <property type="entry name" value="Rrn7_cyclin_C"/>
</dbReference>
<dbReference type="EMBL" id="JAEUBD010000526">
    <property type="protein sequence ID" value="KAH3673824.1"/>
    <property type="molecule type" value="Genomic_DNA"/>
</dbReference>
<dbReference type="Pfam" id="PF20645">
    <property type="entry name" value="Rrn7_cyclin_C"/>
    <property type="match status" value="1"/>
</dbReference>
<accession>A0A9P8PLX2</accession>
<dbReference type="GO" id="GO:0008270">
    <property type="term" value="F:zinc ion binding"/>
    <property type="evidence" value="ECO:0007669"/>
    <property type="project" value="UniProtKB-KW"/>
</dbReference>
<evidence type="ECO:0000256" key="2">
    <source>
        <dbReference type="ARBA" id="ARBA00006899"/>
    </source>
</evidence>
<evidence type="ECO:0000256" key="9">
    <source>
        <dbReference type="ARBA" id="ARBA00023242"/>
    </source>
</evidence>